<keyword evidence="4" id="KW-0862">Zinc</keyword>
<reference evidence="8" key="1">
    <citation type="submission" date="2022-02" db="EMBL/GenBank/DDBJ databases">
        <authorList>
            <person name="King R."/>
        </authorList>
    </citation>
    <scope>NUCLEOTIDE SEQUENCE</scope>
</reference>
<proteinExistence type="predicted"/>
<evidence type="ECO:0000256" key="2">
    <source>
        <dbReference type="ARBA" id="ARBA00022737"/>
    </source>
</evidence>
<dbReference type="AlphaFoldDB" id="A0A9P0JKZ3"/>
<dbReference type="Proteomes" id="UP001154329">
    <property type="component" value="Chromosome 4"/>
</dbReference>
<dbReference type="InterPro" id="IPR013087">
    <property type="entry name" value="Znf_C2H2_type"/>
</dbReference>
<keyword evidence="2" id="KW-0677">Repeat</keyword>
<evidence type="ECO:0000256" key="6">
    <source>
        <dbReference type="SAM" id="MobiDB-lite"/>
    </source>
</evidence>
<dbReference type="InterPro" id="IPR036236">
    <property type="entry name" value="Znf_C2H2_sf"/>
</dbReference>
<dbReference type="SMART" id="SM00355">
    <property type="entry name" value="ZnF_C2H2"/>
    <property type="match status" value="4"/>
</dbReference>
<gene>
    <name evidence="8" type="ORF">APHIGO_LOCUS11579</name>
</gene>
<feature type="compositionally biased region" description="Basic and acidic residues" evidence="6">
    <location>
        <begin position="273"/>
        <end position="287"/>
    </location>
</feature>
<feature type="domain" description="C2H2-type" evidence="7">
    <location>
        <begin position="123"/>
        <end position="143"/>
    </location>
</feature>
<feature type="region of interest" description="Disordered" evidence="6">
    <location>
        <begin position="273"/>
        <end position="292"/>
    </location>
</feature>
<keyword evidence="3 5" id="KW-0863">Zinc-finger</keyword>
<name>A0A9P0JKZ3_APHGO</name>
<organism evidence="8 9">
    <name type="scientific">Aphis gossypii</name>
    <name type="common">Cotton aphid</name>
    <dbReference type="NCBI Taxonomy" id="80765"/>
    <lineage>
        <taxon>Eukaryota</taxon>
        <taxon>Metazoa</taxon>
        <taxon>Ecdysozoa</taxon>
        <taxon>Arthropoda</taxon>
        <taxon>Hexapoda</taxon>
        <taxon>Insecta</taxon>
        <taxon>Pterygota</taxon>
        <taxon>Neoptera</taxon>
        <taxon>Paraneoptera</taxon>
        <taxon>Hemiptera</taxon>
        <taxon>Sternorrhyncha</taxon>
        <taxon>Aphidomorpha</taxon>
        <taxon>Aphidoidea</taxon>
        <taxon>Aphididae</taxon>
        <taxon>Aphidini</taxon>
        <taxon>Aphis</taxon>
        <taxon>Aphis</taxon>
    </lineage>
</organism>
<dbReference type="EMBL" id="OU899037">
    <property type="protein sequence ID" value="CAH1738185.1"/>
    <property type="molecule type" value="Genomic_DNA"/>
</dbReference>
<dbReference type="GO" id="GO:0045944">
    <property type="term" value="P:positive regulation of transcription by RNA polymerase II"/>
    <property type="evidence" value="ECO:0007669"/>
    <property type="project" value="TreeGrafter"/>
</dbReference>
<accession>A0A9P0JKZ3</accession>
<sequence>MAELESEDSSDGTLVIDEPNYDNETIEILGDSDSDVEVVEIDHNIEDNSDVEVVEINHNIEDNSDVEVVEINHNIEDNSDVEVVELDDNVSDDSDVEIVELDNHRENASTSLYSSSSSTNTNLTCKSCSKVFSTNNDLLNHIRKFKGRIGGCTIMINNTFAKRKNIESSKSDHLIKKKYGRPLKNNNVIHPQVPLSVLKPVPKTIPLCRPSVPDLIPIIFKTANKPTIANNNNILPPLSKILVDEIEPEYPCTICGKIFHHNIGLLCHLSTEHNNENETTNNKESKKERKSKKNLAYESMQIQNEDPTSDTVDLTLIPDFKKESLLNKMKSYVYSTRKGQVICLLCNIDFKNTKRALTHVEDKHITDKRECGYCNMKFVYELKLRSHMAKRHNVISVYTCDKCSKMINNDEKASHSKVCKEKVNPIIIKREKNI</sequence>
<dbReference type="PANTHER" id="PTHR24403">
    <property type="entry name" value="ZINC FINGER PROTEIN"/>
    <property type="match status" value="1"/>
</dbReference>
<dbReference type="Gene3D" id="3.30.160.60">
    <property type="entry name" value="Classic Zinc Finger"/>
    <property type="match status" value="2"/>
</dbReference>
<keyword evidence="9" id="KW-1185">Reference proteome</keyword>
<evidence type="ECO:0000256" key="1">
    <source>
        <dbReference type="ARBA" id="ARBA00022723"/>
    </source>
</evidence>
<dbReference type="PANTHER" id="PTHR24403:SF67">
    <property type="entry name" value="FI01116P-RELATED"/>
    <property type="match status" value="1"/>
</dbReference>
<dbReference type="PROSITE" id="PS50157">
    <property type="entry name" value="ZINC_FINGER_C2H2_2"/>
    <property type="match status" value="2"/>
</dbReference>
<dbReference type="GO" id="GO:0008270">
    <property type="term" value="F:zinc ion binding"/>
    <property type="evidence" value="ECO:0007669"/>
    <property type="project" value="UniProtKB-KW"/>
</dbReference>
<dbReference type="SUPFAM" id="SSF57667">
    <property type="entry name" value="beta-beta-alpha zinc fingers"/>
    <property type="match status" value="1"/>
</dbReference>
<reference evidence="8" key="2">
    <citation type="submission" date="2022-10" db="EMBL/GenBank/DDBJ databases">
        <authorList>
            <consortium name="ENA_rothamsted_submissions"/>
            <consortium name="culmorum"/>
            <person name="King R."/>
        </authorList>
    </citation>
    <scope>NUCLEOTIDE SEQUENCE</scope>
</reference>
<dbReference type="GO" id="GO:0005634">
    <property type="term" value="C:nucleus"/>
    <property type="evidence" value="ECO:0007669"/>
    <property type="project" value="TreeGrafter"/>
</dbReference>
<dbReference type="PROSITE" id="PS00028">
    <property type="entry name" value="ZINC_FINGER_C2H2_1"/>
    <property type="match status" value="3"/>
</dbReference>
<keyword evidence="1" id="KW-0479">Metal-binding</keyword>
<evidence type="ECO:0000256" key="4">
    <source>
        <dbReference type="ARBA" id="ARBA00022833"/>
    </source>
</evidence>
<evidence type="ECO:0000313" key="9">
    <source>
        <dbReference type="Proteomes" id="UP001154329"/>
    </source>
</evidence>
<evidence type="ECO:0000313" key="8">
    <source>
        <dbReference type="EMBL" id="CAH1738185.1"/>
    </source>
</evidence>
<dbReference type="InterPro" id="IPR050688">
    <property type="entry name" value="Zinc_finger/UBP_domain"/>
</dbReference>
<protein>
    <recommendedName>
        <fullName evidence="7">C2H2-type domain-containing protein</fullName>
    </recommendedName>
</protein>
<evidence type="ECO:0000256" key="5">
    <source>
        <dbReference type="PROSITE-ProRule" id="PRU00042"/>
    </source>
</evidence>
<feature type="domain" description="C2H2-type" evidence="7">
    <location>
        <begin position="250"/>
        <end position="278"/>
    </location>
</feature>
<evidence type="ECO:0000256" key="3">
    <source>
        <dbReference type="ARBA" id="ARBA00022771"/>
    </source>
</evidence>
<evidence type="ECO:0000259" key="7">
    <source>
        <dbReference type="PROSITE" id="PS50157"/>
    </source>
</evidence>
<dbReference type="Pfam" id="PF00096">
    <property type="entry name" value="zf-C2H2"/>
    <property type="match status" value="1"/>
</dbReference>